<sequence length="63" mass="6965">FSVAVDKIAKHGRPAVTDKDLEPLRRLLDEMLEKNKVTPGPMDAPSCGICSASPYTRLFFSML</sequence>
<name>A0A9W8HYY5_9FUNG</name>
<comment type="caution">
    <text evidence="1">The sequence shown here is derived from an EMBL/GenBank/DDBJ whole genome shotgun (WGS) entry which is preliminary data.</text>
</comment>
<organism evidence="1 2">
    <name type="scientific">Coemansia guatemalensis</name>
    <dbReference type="NCBI Taxonomy" id="2761395"/>
    <lineage>
        <taxon>Eukaryota</taxon>
        <taxon>Fungi</taxon>
        <taxon>Fungi incertae sedis</taxon>
        <taxon>Zoopagomycota</taxon>
        <taxon>Kickxellomycotina</taxon>
        <taxon>Kickxellomycetes</taxon>
        <taxon>Kickxellales</taxon>
        <taxon>Kickxellaceae</taxon>
        <taxon>Coemansia</taxon>
    </lineage>
</organism>
<evidence type="ECO:0000313" key="2">
    <source>
        <dbReference type="Proteomes" id="UP001140094"/>
    </source>
</evidence>
<dbReference type="Proteomes" id="UP001140094">
    <property type="component" value="Unassembled WGS sequence"/>
</dbReference>
<keyword evidence="2" id="KW-1185">Reference proteome</keyword>
<gene>
    <name evidence="1" type="ORF">H4R20_003740</name>
</gene>
<evidence type="ECO:0000313" key="1">
    <source>
        <dbReference type="EMBL" id="KAJ2801267.1"/>
    </source>
</evidence>
<protein>
    <submittedName>
        <fullName evidence="1">Uncharacterized protein</fullName>
    </submittedName>
</protein>
<dbReference type="OrthoDB" id="5565330at2759"/>
<reference evidence="1" key="1">
    <citation type="submission" date="2022-07" db="EMBL/GenBank/DDBJ databases">
        <title>Phylogenomic reconstructions and comparative analyses of Kickxellomycotina fungi.</title>
        <authorList>
            <person name="Reynolds N.K."/>
            <person name="Stajich J.E."/>
            <person name="Barry K."/>
            <person name="Grigoriev I.V."/>
            <person name="Crous P."/>
            <person name="Smith M.E."/>
        </authorList>
    </citation>
    <scope>NUCLEOTIDE SEQUENCE</scope>
    <source>
        <strain evidence="1">NRRL 1565</strain>
    </source>
</reference>
<dbReference type="EMBL" id="JANBUO010000841">
    <property type="protein sequence ID" value="KAJ2801267.1"/>
    <property type="molecule type" value="Genomic_DNA"/>
</dbReference>
<proteinExistence type="predicted"/>
<accession>A0A9W8HYY5</accession>
<feature type="non-terminal residue" evidence="1">
    <location>
        <position position="1"/>
    </location>
</feature>
<dbReference type="AlphaFoldDB" id="A0A9W8HYY5"/>